<keyword evidence="8 10" id="KW-0408">Iron</keyword>
<dbReference type="eggNOG" id="COG2332">
    <property type="taxonomic scope" value="Bacteria"/>
</dbReference>
<evidence type="ECO:0000256" key="3">
    <source>
        <dbReference type="ARBA" id="ARBA00022692"/>
    </source>
</evidence>
<gene>
    <name evidence="10" type="primary">ccmE</name>
    <name evidence="10" type="synonym">cycJ</name>
    <name evidence="13" type="ordered locus">Zmob_0086</name>
</gene>
<keyword evidence="4 10" id="KW-0479">Metal-binding</keyword>
<evidence type="ECO:0000256" key="4">
    <source>
        <dbReference type="ARBA" id="ARBA00022723"/>
    </source>
</evidence>
<feature type="transmembrane region" description="Helical" evidence="12">
    <location>
        <begin position="7"/>
        <end position="29"/>
    </location>
</feature>
<dbReference type="SUPFAM" id="SSF82093">
    <property type="entry name" value="Heme chaperone CcmE"/>
    <property type="match status" value="1"/>
</dbReference>
<comment type="similarity">
    <text evidence="10">Belongs to the CcmE/CycJ family.</text>
</comment>
<dbReference type="Gene3D" id="2.40.50.140">
    <property type="entry name" value="Nucleic acid-binding proteins"/>
    <property type="match status" value="1"/>
</dbReference>
<evidence type="ECO:0000313" key="13">
    <source>
        <dbReference type="EMBL" id="AEH61939.1"/>
    </source>
</evidence>
<evidence type="ECO:0000256" key="12">
    <source>
        <dbReference type="SAM" id="Phobius"/>
    </source>
</evidence>
<dbReference type="AlphaFoldDB" id="A0A0H3G4B2"/>
<feature type="binding site" description="axial binding residue" evidence="10 11">
    <location>
        <position position="127"/>
    </location>
    <ligand>
        <name>heme</name>
        <dbReference type="ChEBI" id="CHEBI:30413"/>
    </ligand>
    <ligandPart>
        <name>Fe</name>
        <dbReference type="ChEBI" id="CHEBI:18248"/>
    </ligandPart>
</feature>
<sequence length="146" mass="15980" precursor="true">MQAKHQRLILGIIALAAVIAAGFLALVAFKKQAAYFFTPTDAVKAHLPVNRNIRLGGMVERGSLIREKDGVTIHFRVTDGYQKIAVSYRGIVPDLFREGSGVVADGHFDPSGSFMAETILAKHDERYMPPVTQQQAAATQTTLQEK</sequence>
<dbReference type="OrthoDB" id="9793584at2"/>
<keyword evidence="5 10" id="KW-0201">Cytochrome c-type biogenesis</keyword>
<dbReference type="Pfam" id="PF03100">
    <property type="entry name" value="CcmE"/>
    <property type="match status" value="1"/>
</dbReference>
<dbReference type="Proteomes" id="UP000001494">
    <property type="component" value="Chromosome"/>
</dbReference>
<keyword evidence="3 10" id="KW-0812">Transmembrane</keyword>
<dbReference type="InterPro" id="IPR012340">
    <property type="entry name" value="NA-bd_OB-fold"/>
</dbReference>
<evidence type="ECO:0000256" key="7">
    <source>
        <dbReference type="ARBA" id="ARBA00022989"/>
    </source>
</evidence>
<keyword evidence="6 10" id="KW-0735">Signal-anchor</keyword>
<dbReference type="EMBL" id="CP002850">
    <property type="protein sequence ID" value="AEH61939.1"/>
    <property type="molecule type" value="Genomic_DNA"/>
</dbReference>
<feature type="topological domain" description="Cytoplasmic" evidence="10">
    <location>
        <begin position="1"/>
        <end position="7"/>
    </location>
</feature>
<dbReference type="GO" id="GO:0046872">
    <property type="term" value="F:metal ion binding"/>
    <property type="evidence" value="ECO:0007669"/>
    <property type="project" value="UniProtKB-KW"/>
</dbReference>
<dbReference type="HOGENOM" id="CLU_079503_1_1_5"/>
<evidence type="ECO:0000256" key="11">
    <source>
        <dbReference type="PIRSR" id="PIRSR604329-50"/>
    </source>
</evidence>
<evidence type="ECO:0000256" key="1">
    <source>
        <dbReference type="ARBA" id="ARBA00004370"/>
    </source>
</evidence>
<proteinExistence type="inferred from homology"/>
<dbReference type="GO" id="GO:0020037">
    <property type="term" value="F:heme binding"/>
    <property type="evidence" value="ECO:0007669"/>
    <property type="project" value="InterPro"/>
</dbReference>
<dbReference type="NCBIfam" id="NF009731">
    <property type="entry name" value="PRK13254.1-5"/>
    <property type="match status" value="1"/>
</dbReference>
<evidence type="ECO:0000256" key="6">
    <source>
        <dbReference type="ARBA" id="ARBA00022968"/>
    </source>
</evidence>
<dbReference type="GO" id="GO:0005886">
    <property type="term" value="C:plasma membrane"/>
    <property type="evidence" value="ECO:0007669"/>
    <property type="project" value="UniProtKB-SubCell"/>
</dbReference>
<evidence type="ECO:0000256" key="10">
    <source>
        <dbReference type="HAMAP-Rule" id="MF_01959"/>
    </source>
</evidence>
<keyword evidence="2 10" id="KW-0349">Heme</keyword>
<name>A0A0H3G4B2_ZYMMA</name>
<keyword evidence="10" id="KW-0997">Cell inner membrane</keyword>
<feature type="binding site" description="covalent" evidence="10 11">
    <location>
        <position position="123"/>
    </location>
    <ligand>
        <name>heme</name>
        <dbReference type="ChEBI" id="CHEBI:30413"/>
    </ligand>
</feature>
<keyword evidence="7 10" id="KW-1133">Transmembrane helix</keyword>
<keyword evidence="10" id="KW-1003">Cell membrane</keyword>
<comment type="function">
    <text evidence="10">Heme chaperone required for the biogenesis of c-type cytochromes. Transiently binds heme delivered by CcmC and transfers the heme to apo-cytochromes in a process facilitated by CcmF and CcmH.</text>
</comment>
<dbReference type="InterPro" id="IPR036127">
    <property type="entry name" value="CcmE-like_sf"/>
</dbReference>
<dbReference type="GO" id="GO:0017004">
    <property type="term" value="P:cytochrome complex assembly"/>
    <property type="evidence" value="ECO:0007669"/>
    <property type="project" value="UniProtKB-KW"/>
</dbReference>
<reference evidence="13 14" key="1">
    <citation type="journal article" date="2011" name="J. Bacteriol.">
        <title>Genome sequence of the ethanol-producing Zymomonas mobilis subsp. mobilis lectotype strain ATCC 10988.</title>
        <authorList>
            <person name="Pappas K.M."/>
            <person name="Kouvelis V.N."/>
            <person name="Saunders E."/>
            <person name="Brettin T.S."/>
            <person name="Bruce D."/>
            <person name="Detter C."/>
            <person name="Balakireva M."/>
            <person name="Han C.S."/>
            <person name="Savvakis G."/>
            <person name="Kyrpides N.C."/>
            <person name="Typas M.A."/>
        </authorList>
    </citation>
    <scope>NUCLEOTIDE SEQUENCE [LARGE SCALE GENOMIC DNA]</scope>
    <source>
        <strain evidence="14">ATCC 10988 / DSM 424 / CCUG 17860 / LMG 404 / NCIMB 8938 / NRRL B-806 / ZM1</strain>
    </source>
</reference>
<dbReference type="RefSeq" id="WP_014500321.1">
    <property type="nucleotide sequence ID" value="NC_017262.1"/>
</dbReference>
<evidence type="ECO:0000256" key="5">
    <source>
        <dbReference type="ARBA" id="ARBA00022748"/>
    </source>
</evidence>
<evidence type="ECO:0000313" key="14">
    <source>
        <dbReference type="Proteomes" id="UP000001494"/>
    </source>
</evidence>
<dbReference type="InterPro" id="IPR004329">
    <property type="entry name" value="CcmE"/>
</dbReference>
<evidence type="ECO:0000256" key="9">
    <source>
        <dbReference type="ARBA" id="ARBA00023136"/>
    </source>
</evidence>
<evidence type="ECO:0000256" key="8">
    <source>
        <dbReference type="ARBA" id="ARBA00023004"/>
    </source>
</evidence>
<feature type="topological domain" description="Periplasmic" evidence="10">
    <location>
        <begin position="29"/>
        <end position="146"/>
    </location>
</feature>
<organism evidence="13 14">
    <name type="scientific">Zymomonas mobilis subsp. mobilis (strain ATCC 10988 / DSM 424 / LMG 404 / NCIMB 8938 / NRRL B-806 / ZM1)</name>
    <dbReference type="NCBI Taxonomy" id="555217"/>
    <lineage>
        <taxon>Bacteria</taxon>
        <taxon>Pseudomonadati</taxon>
        <taxon>Pseudomonadota</taxon>
        <taxon>Alphaproteobacteria</taxon>
        <taxon>Sphingomonadales</taxon>
        <taxon>Zymomonadaceae</taxon>
        <taxon>Zymomonas</taxon>
    </lineage>
</organism>
<dbReference type="PANTHER" id="PTHR34128">
    <property type="entry name" value="CYTOCHROME C-TYPE BIOGENESIS PROTEIN CCME HOMOLOG, MITOCHONDRIAL"/>
    <property type="match status" value="1"/>
</dbReference>
<evidence type="ECO:0000256" key="2">
    <source>
        <dbReference type="ARBA" id="ARBA00022617"/>
    </source>
</evidence>
<comment type="subcellular location">
    <subcellularLocation>
        <location evidence="10">Cell inner membrane</location>
        <topology evidence="10">Single-pass type II membrane protein</topology>
        <orientation evidence="10">Periplasmic side</orientation>
    </subcellularLocation>
    <subcellularLocation>
        <location evidence="1">Membrane</location>
    </subcellularLocation>
</comment>
<dbReference type="PANTHER" id="PTHR34128:SF2">
    <property type="entry name" value="CYTOCHROME C-TYPE BIOGENESIS PROTEIN CCME HOMOLOG, MITOCHONDRIAL"/>
    <property type="match status" value="1"/>
</dbReference>
<protein>
    <recommendedName>
        <fullName evidence="10">Cytochrome c-type biogenesis protein CcmE</fullName>
    </recommendedName>
    <alternativeName>
        <fullName evidence="10">Cytochrome c maturation protein E</fullName>
    </alternativeName>
    <alternativeName>
        <fullName evidence="10">Heme chaperone CcmE</fullName>
    </alternativeName>
</protein>
<keyword evidence="9 10" id="KW-0472">Membrane</keyword>
<dbReference type="KEGG" id="zmm:Zmob_0086"/>
<dbReference type="HAMAP" id="MF_01959">
    <property type="entry name" value="CcmE"/>
    <property type="match status" value="1"/>
</dbReference>
<accession>A0A0H3G4B2</accession>
<dbReference type="GO" id="GO:0017003">
    <property type="term" value="P:protein-heme linkage"/>
    <property type="evidence" value="ECO:0007669"/>
    <property type="project" value="UniProtKB-UniRule"/>
</dbReference>
<dbReference type="NCBIfam" id="NF009727">
    <property type="entry name" value="PRK13254.1-1"/>
    <property type="match status" value="1"/>
</dbReference>